<evidence type="ECO:0000259" key="16">
    <source>
        <dbReference type="Pfam" id="PF01087"/>
    </source>
</evidence>
<evidence type="ECO:0000256" key="1">
    <source>
        <dbReference type="ARBA" id="ARBA00001107"/>
    </source>
</evidence>
<sequence length="356" mass="39851">MKPDGRALTLYGLAPVEVESPIPSPDPQPVVARPQMRWHPVRGEWVMYAAHRQNRTFLPPPEYNPLAPTHDEAHPTELPRGRYDMAVFDNRFPSLIPDAPEPDPVPGVPVRPGVGKCEVVVFSQDPTGTLGGLPVEEVRLLLDVWADRTTELGRDPRLQYVLPFENRGVEVGVTLHHPHGQIYAYDHLPPVQTRALGQMRAWREEHGRPWLTDFIRTEREAGLRVIRDGGAALSVVPPFARFTYETWVLPTRPAAFLSDLEDAERDAFAAVLKDALMRLDALFGVRMPYLLTVQQAPTDGQSYPEWPLRIEISPYLRAPGRLKYLAGTEQGAGEFANDALPEQKAAELREVALAVL</sequence>
<dbReference type="InterPro" id="IPR036265">
    <property type="entry name" value="HIT-like_sf"/>
</dbReference>
<proteinExistence type="inferred from homology"/>
<name>A0A2I9D9X5_9DEIO</name>
<evidence type="ECO:0000256" key="7">
    <source>
        <dbReference type="ARBA" id="ARBA00022679"/>
    </source>
</evidence>
<evidence type="ECO:0000313" key="19">
    <source>
        <dbReference type="Proteomes" id="UP000236569"/>
    </source>
</evidence>
<dbReference type="InterPro" id="IPR005849">
    <property type="entry name" value="GalP_Utransf_N"/>
</dbReference>
<evidence type="ECO:0000256" key="9">
    <source>
        <dbReference type="ARBA" id="ARBA00022723"/>
    </source>
</evidence>
<keyword evidence="12 15" id="KW-0119">Carbohydrate metabolism</keyword>
<accession>A0A2I9D9X5</accession>
<comment type="cofactor">
    <cofactor evidence="2">
        <name>Zn(2+)</name>
        <dbReference type="ChEBI" id="CHEBI:29105"/>
    </cofactor>
</comment>
<feature type="domain" description="Galactose-1-phosphate uridyl transferase N-terminal" evidence="16">
    <location>
        <begin position="33"/>
        <end position="189"/>
    </location>
</feature>
<dbReference type="PANTHER" id="PTHR11943">
    <property type="entry name" value="GALACTOSE-1-PHOSPHATE URIDYLYLTRANSFERASE"/>
    <property type="match status" value="1"/>
</dbReference>
<keyword evidence="11 15" id="KW-0299">Galactose metabolism</keyword>
<dbReference type="GO" id="GO:0033499">
    <property type="term" value="P:galactose catabolic process via UDP-galactose, Leloir pathway"/>
    <property type="evidence" value="ECO:0007669"/>
    <property type="project" value="TreeGrafter"/>
</dbReference>
<dbReference type="NCBIfam" id="TIGR00209">
    <property type="entry name" value="galT_1"/>
    <property type="match status" value="1"/>
</dbReference>
<evidence type="ECO:0000256" key="6">
    <source>
        <dbReference type="ARBA" id="ARBA00016340"/>
    </source>
</evidence>
<keyword evidence="9 15" id="KW-0479">Metal-binding</keyword>
<evidence type="ECO:0000256" key="8">
    <source>
        <dbReference type="ARBA" id="ARBA00022695"/>
    </source>
</evidence>
<feature type="active site" description="Tele-UMP-histidine intermediate" evidence="14">
    <location>
        <position position="179"/>
    </location>
</feature>
<dbReference type="PANTHER" id="PTHR11943:SF1">
    <property type="entry name" value="GALACTOSE-1-PHOSPHATE URIDYLYLTRANSFERASE"/>
    <property type="match status" value="1"/>
</dbReference>
<comment type="catalytic activity">
    <reaction evidence="1 15">
        <text>alpha-D-galactose 1-phosphate + UDP-alpha-D-glucose = alpha-D-glucose 1-phosphate + UDP-alpha-D-galactose</text>
        <dbReference type="Rhea" id="RHEA:13989"/>
        <dbReference type="ChEBI" id="CHEBI:58336"/>
        <dbReference type="ChEBI" id="CHEBI:58601"/>
        <dbReference type="ChEBI" id="CHEBI:58885"/>
        <dbReference type="ChEBI" id="CHEBI:66914"/>
        <dbReference type="EC" id="2.7.7.12"/>
    </reaction>
</comment>
<protein>
    <recommendedName>
        <fullName evidence="6 13">Galactose-1-phosphate uridylyltransferase</fullName>
        <ecNumber evidence="5 13">2.7.7.12</ecNumber>
    </recommendedName>
</protein>
<keyword evidence="7 15" id="KW-0808">Transferase</keyword>
<dbReference type="GO" id="GO:0008270">
    <property type="term" value="F:zinc ion binding"/>
    <property type="evidence" value="ECO:0007669"/>
    <property type="project" value="InterPro"/>
</dbReference>
<dbReference type="PIRSF" id="PIRSF000808">
    <property type="entry name" value="GalT"/>
    <property type="match status" value="1"/>
</dbReference>
<comment type="similarity">
    <text evidence="4 15">Belongs to the galactose-1-phosphate uridylyltransferase type 1 family.</text>
</comment>
<dbReference type="Pfam" id="PF02744">
    <property type="entry name" value="GalP_UDP_tr_C"/>
    <property type="match status" value="1"/>
</dbReference>
<dbReference type="InterPro" id="IPR001937">
    <property type="entry name" value="GalP_UDPtransf1"/>
</dbReference>
<gene>
    <name evidence="18" type="ORF">DAERI_140071</name>
</gene>
<evidence type="ECO:0000259" key="17">
    <source>
        <dbReference type="Pfam" id="PF02744"/>
    </source>
</evidence>
<dbReference type="EC" id="2.7.7.12" evidence="5 13"/>
<dbReference type="InterPro" id="IPR005850">
    <property type="entry name" value="GalP_Utransf_C"/>
</dbReference>
<reference evidence="19" key="1">
    <citation type="submission" date="2018-01" db="EMBL/GenBank/DDBJ databases">
        <title>Draft Genome Sequence of the Radioresistant Bacterium Deinococcus aerius TR0125, Isolated from the Higher Atmosphere above Japan.</title>
        <authorList>
            <person name="Satoh K."/>
            <person name="Arai H."/>
            <person name="Sanzen T."/>
            <person name="Kawaguchi Y."/>
            <person name="Hayashi H."/>
            <person name="Yokobori S."/>
            <person name="Yamagishi A."/>
            <person name="Oono Y."/>
            <person name="Narumi I."/>
        </authorList>
    </citation>
    <scope>NUCLEOTIDE SEQUENCE [LARGE SCALE GENOMIC DNA]</scope>
    <source>
        <strain evidence="19">TR0125</strain>
    </source>
</reference>
<evidence type="ECO:0000256" key="12">
    <source>
        <dbReference type="ARBA" id="ARBA00023277"/>
    </source>
</evidence>
<dbReference type="Pfam" id="PF01087">
    <property type="entry name" value="GalP_UDP_transf"/>
    <property type="match status" value="1"/>
</dbReference>
<feature type="domain" description="Galactose-1-phosphate uridyl transferase C-terminal" evidence="17">
    <location>
        <begin position="198"/>
        <end position="352"/>
    </location>
</feature>
<keyword evidence="10" id="KW-0862">Zinc</keyword>
<evidence type="ECO:0000256" key="15">
    <source>
        <dbReference type="RuleBase" id="RU000506"/>
    </source>
</evidence>
<evidence type="ECO:0000256" key="5">
    <source>
        <dbReference type="ARBA" id="ARBA00012384"/>
    </source>
</evidence>
<organism evidence="18 19">
    <name type="scientific">Deinococcus aerius</name>
    <dbReference type="NCBI Taxonomy" id="200253"/>
    <lineage>
        <taxon>Bacteria</taxon>
        <taxon>Thermotogati</taxon>
        <taxon>Deinococcota</taxon>
        <taxon>Deinococci</taxon>
        <taxon>Deinococcales</taxon>
        <taxon>Deinococcaceae</taxon>
        <taxon>Deinococcus</taxon>
    </lineage>
</organism>
<evidence type="ECO:0000313" key="18">
    <source>
        <dbReference type="EMBL" id="GBF07410.1"/>
    </source>
</evidence>
<dbReference type="GO" id="GO:0008108">
    <property type="term" value="F:UDP-glucose:hexose-1-phosphate uridylyltransferase activity"/>
    <property type="evidence" value="ECO:0007669"/>
    <property type="project" value="UniProtKB-UniRule"/>
</dbReference>
<keyword evidence="8 15" id="KW-0548">Nucleotidyltransferase</keyword>
<evidence type="ECO:0000256" key="10">
    <source>
        <dbReference type="ARBA" id="ARBA00022833"/>
    </source>
</evidence>
<evidence type="ECO:0000256" key="2">
    <source>
        <dbReference type="ARBA" id="ARBA00001947"/>
    </source>
</evidence>
<dbReference type="Gene3D" id="3.30.428.10">
    <property type="entry name" value="HIT-like"/>
    <property type="match status" value="2"/>
</dbReference>
<dbReference type="PROSITE" id="PS00117">
    <property type="entry name" value="GAL_P_UDP_TRANSF_I"/>
    <property type="match status" value="1"/>
</dbReference>
<keyword evidence="19" id="KW-1185">Reference proteome</keyword>
<dbReference type="Proteomes" id="UP000236569">
    <property type="component" value="Unassembled WGS sequence"/>
</dbReference>
<dbReference type="SUPFAM" id="SSF54197">
    <property type="entry name" value="HIT-like"/>
    <property type="match status" value="2"/>
</dbReference>
<dbReference type="AlphaFoldDB" id="A0A2I9D9X5"/>
<evidence type="ECO:0000256" key="3">
    <source>
        <dbReference type="ARBA" id="ARBA00004947"/>
    </source>
</evidence>
<comment type="pathway">
    <text evidence="3 15">Carbohydrate metabolism; galactose metabolism.</text>
</comment>
<dbReference type="InterPro" id="IPR019779">
    <property type="entry name" value="GalP_UDPtransf1_His-AS"/>
</dbReference>
<evidence type="ECO:0000256" key="13">
    <source>
        <dbReference type="NCBIfam" id="TIGR00209"/>
    </source>
</evidence>
<dbReference type="UniPathway" id="UPA00214"/>
<comment type="caution">
    <text evidence="18">The sequence shown here is derived from an EMBL/GenBank/DDBJ whole genome shotgun (WGS) entry which is preliminary data.</text>
</comment>
<dbReference type="EMBL" id="BFAG01000014">
    <property type="protein sequence ID" value="GBF07410.1"/>
    <property type="molecule type" value="Genomic_DNA"/>
</dbReference>
<evidence type="ECO:0000256" key="14">
    <source>
        <dbReference type="PIRSR" id="PIRSR000808-1"/>
    </source>
</evidence>
<evidence type="ECO:0000256" key="11">
    <source>
        <dbReference type="ARBA" id="ARBA00023144"/>
    </source>
</evidence>
<dbReference type="GO" id="GO:0005737">
    <property type="term" value="C:cytoplasm"/>
    <property type="evidence" value="ECO:0007669"/>
    <property type="project" value="TreeGrafter"/>
</dbReference>
<evidence type="ECO:0000256" key="4">
    <source>
        <dbReference type="ARBA" id="ARBA00010951"/>
    </source>
</evidence>